<dbReference type="KEGG" id="spu:584790"/>
<keyword evidence="2" id="KW-1003">Cell membrane</keyword>
<evidence type="ECO:0000313" key="13">
    <source>
        <dbReference type="Proteomes" id="UP000007110"/>
    </source>
</evidence>
<keyword evidence="3 9" id="KW-0812">Transmembrane</keyword>
<keyword evidence="6 10" id="KW-0472">Membrane</keyword>
<evidence type="ECO:0000313" key="12">
    <source>
        <dbReference type="EnsemblMetazoa" id="XP_011662523"/>
    </source>
</evidence>
<evidence type="ECO:0000256" key="9">
    <source>
        <dbReference type="RuleBase" id="RU000688"/>
    </source>
</evidence>
<protein>
    <recommendedName>
        <fullName evidence="11">G-protein coupled receptors family 1 profile domain-containing protein</fullName>
    </recommendedName>
</protein>
<keyword evidence="8 9" id="KW-0807">Transducer</keyword>
<dbReference type="EnsemblMetazoa" id="XM_011664221">
    <property type="protein sequence ID" value="XP_011662523"/>
    <property type="gene ID" value="LOC584790"/>
</dbReference>
<dbReference type="SUPFAM" id="SSF81321">
    <property type="entry name" value="Family A G protein-coupled receptor-like"/>
    <property type="match status" value="1"/>
</dbReference>
<dbReference type="InterPro" id="IPR000276">
    <property type="entry name" value="GPCR_Rhodpsn"/>
</dbReference>
<reference evidence="13" key="1">
    <citation type="submission" date="2015-02" db="EMBL/GenBank/DDBJ databases">
        <title>Genome sequencing for Strongylocentrotus purpuratus.</title>
        <authorList>
            <person name="Murali S."/>
            <person name="Liu Y."/>
            <person name="Vee V."/>
            <person name="English A."/>
            <person name="Wang M."/>
            <person name="Skinner E."/>
            <person name="Han Y."/>
            <person name="Muzny D.M."/>
            <person name="Worley K.C."/>
            <person name="Gibbs R.A."/>
        </authorList>
    </citation>
    <scope>NUCLEOTIDE SEQUENCE</scope>
</reference>
<dbReference type="GO" id="GO:0004930">
    <property type="term" value="F:G protein-coupled receptor activity"/>
    <property type="evidence" value="ECO:0000318"/>
    <property type="project" value="GO_Central"/>
</dbReference>
<dbReference type="PANTHER" id="PTHR24248:SF120">
    <property type="entry name" value="G-PROTEIN COUPLED RECEPTORS FAMILY 1 PROFILE DOMAIN-CONTAINING PROTEIN"/>
    <property type="match status" value="1"/>
</dbReference>
<dbReference type="Gene3D" id="1.20.1070.10">
    <property type="entry name" value="Rhodopsin 7-helix transmembrane proteins"/>
    <property type="match status" value="1"/>
</dbReference>
<evidence type="ECO:0000256" key="5">
    <source>
        <dbReference type="ARBA" id="ARBA00023040"/>
    </source>
</evidence>
<accession>A0A7M7HFL4</accession>
<evidence type="ECO:0000256" key="10">
    <source>
        <dbReference type="SAM" id="Phobius"/>
    </source>
</evidence>
<feature type="transmembrane region" description="Helical" evidence="10">
    <location>
        <begin position="100"/>
        <end position="121"/>
    </location>
</feature>
<evidence type="ECO:0000256" key="7">
    <source>
        <dbReference type="ARBA" id="ARBA00023170"/>
    </source>
</evidence>
<dbReference type="PROSITE" id="PS50262">
    <property type="entry name" value="G_PROTEIN_RECEP_F1_2"/>
    <property type="match status" value="1"/>
</dbReference>
<evidence type="ECO:0000256" key="2">
    <source>
        <dbReference type="ARBA" id="ARBA00022475"/>
    </source>
</evidence>
<evidence type="ECO:0000256" key="1">
    <source>
        <dbReference type="ARBA" id="ARBA00004651"/>
    </source>
</evidence>
<dbReference type="GO" id="GO:0071880">
    <property type="term" value="P:adenylate cyclase-activating adrenergic receptor signaling pathway"/>
    <property type="evidence" value="ECO:0000318"/>
    <property type="project" value="GO_Central"/>
</dbReference>
<feature type="domain" description="G-protein coupled receptors family 1 profile" evidence="11">
    <location>
        <begin position="41"/>
        <end position="375"/>
    </location>
</feature>
<dbReference type="OMA" id="CYSARTN"/>
<dbReference type="GO" id="GO:0043410">
    <property type="term" value="P:positive regulation of MAPK cascade"/>
    <property type="evidence" value="ECO:0000318"/>
    <property type="project" value="GO_Central"/>
</dbReference>
<proteinExistence type="inferred from homology"/>
<dbReference type="AlphaFoldDB" id="A0A7M7HFL4"/>
<feature type="transmembrane region" description="Helical" evidence="10">
    <location>
        <begin position="323"/>
        <end position="341"/>
    </location>
</feature>
<dbReference type="InterPro" id="IPR017452">
    <property type="entry name" value="GPCR_Rhodpsn_7TM"/>
</dbReference>
<dbReference type="PANTHER" id="PTHR24248">
    <property type="entry name" value="ADRENERGIC RECEPTOR-RELATED G-PROTEIN COUPLED RECEPTOR"/>
    <property type="match status" value="1"/>
</dbReference>
<dbReference type="Pfam" id="PF00001">
    <property type="entry name" value="7tm_1"/>
    <property type="match status" value="1"/>
</dbReference>
<dbReference type="Proteomes" id="UP000007110">
    <property type="component" value="Unassembled WGS sequence"/>
</dbReference>
<dbReference type="RefSeq" id="XP_011662523.2">
    <property type="nucleotide sequence ID" value="XM_011664221.2"/>
</dbReference>
<dbReference type="GeneID" id="584790"/>
<feature type="transmembrane region" description="Helical" evidence="10">
    <location>
        <begin position="142"/>
        <end position="167"/>
    </location>
</feature>
<dbReference type="FunCoup" id="A0A7M7HFL4">
    <property type="interactions" value="43"/>
</dbReference>
<feature type="transmembrane region" description="Helical" evidence="10">
    <location>
        <begin position="187"/>
        <end position="213"/>
    </location>
</feature>
<feature type="transmembrane region" description="Helical" evidence="10">
    <location>
        <begin position="24"/>
        <end position="49"/>
    </location>
</feature>
<evidence type="ECO:0000256" key="8">
    <source>
        <dbReference type="ARBA" id="ARBA00023224"/>
    </source>
</evidence>
<reference evidence="12" key="2">
    <citation type="submission" date="2021-01" db="UniProtKB">
        <authorList>
            <consortium name="EnsemblMetazoa"/>
        </authorList>
    </citation>
    <scope>IDENTIFICATION</scope>
</reference>
<keyword evidence="4 10" id="KW-1133">Transmembrane helix</keyword>
<dbReference type="PRINTS" id="PR00237">
    <property type="entry name" value="GPCRRHODOPSN"/>
</dbReference>
<dbReference type="InParanoid" id="A0A7M7HFL4"/>
<evidence type="ECO:0000259" key="11">
    <source>
        <dbReference type="PROSITE" id="PS50262"/>
    </source>
</evidence>
<keyword evidence="5 9" id="KW-0297">G-protein coupled receptor</keyword>
<keyword evidence="7 9" id="KW-0675">Receptor</keyword>
<feature type="transmembrane region" description="Helical" evidence="10">
    <location>
        <begin position="61"/>
        <end position="80"/>
    </location>
</feature>
<evidence type="ECO:0000256" key="6">
    <source>
        <dbReference type="ARBA" id="ARBA00023136"/>
    </source>
</evidence>
<dbReference type="PROSITE" id="PS00237">
    <property type="entry name" value="G_PROTEIN_RECEP_F1_1"/>
    <property type="match status" value="1"/>
</dbReference>
<dbReference type="GO" id="GO:0005886">
    <property type="term" value="C:plasma membrane"/>
    <property type="evidence" value="ECO:0000318"/>
    <property type="project" value="GO_Central"/>
</dbReference>
<comment type="subcellular location">
    <subcellularLocation>
        <location evidence="1">Cell membrane</location>
        <topology evidence="1">Multi-pass membrane protein</topology>
    </subcellularLocation>
</comment>
<keyword evidence="13" id="KW-1185">Reference proteome</keyword>
<name>A0A7M7HFL4_STRPU</name>
<evidence type="ECO:0000256" key="3">
    <source>
        <dbReference type="ARBA" id="ARBA00022692"/>
    </source>
</evidence>
<dbReference type="OrthoDB" id="10071887at2759"/>
<comment type="similarity">
    <text evidence="9">Belongs to the G-protein coupled receptor 1 family.</text>
</comment>
<evidence type="ECO:0000256" key="4">
    <source>
        <dbReference type="ARBA" id="ARBA00022989"/>
    </source>
</evidence>
<sequence>MEVSTFAGTIPSKTEDTGLSVTRIVLVCFLYLPLAAITVMGNIFVLAAYRRDERIRKKKTNTFILNLAIADLLVGLVMLINTPKYIKDKWYFGREFCIFTWAIDYMSTDMSVITIIAISVDRYLMVRNTMKHQLIHQSRRRLALIFSVVWSLCSLVHISLAFIYSAKTDYKYLKYQTCNLEYRREKALVISMCLVEFVLPVICLCLLNTKVFLHIQRRGSKIRFSQPRKFVASDVHLGKDKASGLYDTAEVCLTSYRVLSSPDGKTVERPGDIAESSSRSPPPTIIVGDLQKKNTLKKDTCEMRIHHGSSSSRARPPHKAAKLLTALLIVFIISWLPYYIYECYILIDGGEASDAVTQTLTCILWGNSAVNPILSTFVSKTD</sequence>
<organism evidence="12 13">
    <name type="scientific">Strongylocentrotus purpuratus</name>
    <name type="common">Purple sea urchin</name>
    <dbReference type="NCBI Taxonomy" id="7668"/>
    <lineage>
        <taxon>Eukaryota</taxon>
        <taxon>Metazoa</taxon>
        <taxon>Echinodermata</taxon>
        <taxon>Eleutherozoa</taxon>
        <taxon>Echinozoa</taxon>
        <taxon>Echinoidea</taxon>
        <taxon>Euechinoidea</taxon>
        <taxon>Echinacea</taxon>
        <taxon>Camarodonta</taxon>
        <taxon>Echinidea</taxon>
        <taxon>Strongylocentrotidae</taxon>
        <taxon>Strongylocentrotus</taxon>
    </lineage>
</organism>